<proteinExistence type="predicted"/>
<reference evidence="2" key="1">
    <citation type="submission" date="2022-11" db="UniProtKB">
        <authorList>
            <consortium name="WormBaseParasite"/>
        </authorList>
    </citation>
    <scope>IDENTIFICATION</scope>
</reference>
<evidence type="ECO:0000313" key="1">
    <source>
        <dbReference type="Proteomes" id="UP000887574"/>
    </source>
</evidence>
<evidence type="ECO:0000313" key="2">
    <source>
        <dbReference type="WBParaSite" id="jg8819"/>
    </source>
</evidence>
<dbReference type="Proteomes" id="UP000887574">
    <property type="component" value="Unplaced"/>
</dbReference>
<name>A0A915ETJ6_9BILA</name>
<accession>A0A915ETJ6</accession>
<sequence>MMRQFFPLLPPINKPTEPVMDTVPISAIEGNIDDQHMEAHGDDNYGDDSNGMANGGFGGFHPVVHSLLVPA</sequence>
<dbReference type="WBParaSite" id="jg8819">
    <property type="protein sequence ID" value="jg8819"/>
    <property type="gene ID" value="jg8819"/>
</dbReference>
<keyword evidence="1" id="KW-1185">Reference proteome</keyword>
<dbReference type="AlphaFoldDB" id="A0A915ETJ6"/>
<protein>
    <submittedName>
        <fullName evidence="2">Uncharacterized protein</fullName>
    </submittedName>
</protein>
<organism evidence="1 2">
    <name type="scientific">Ditylenchus dipsaci</name>
    <dbReference type="NCBI Taxonomy" id="166011"/>
    <lineage>
        <taxon>Eukaryota</taxon>
        <taxon>Metazoa</taxon>
        <taxon>Ecdysozoa</taxon>
        <taxon>Nematoda</taxon>
        <taxon>Chromadorea</taxon>
        <taxon>Rhabditida</taxon>
        <taxon>Tylenchina</taxon>
        <taxon>Tylenchomorpha</taxon>
        <taxon>Sphaerularioidea</taxon>
        <taxon>Anguinidae</taxon>
        <taxon>Anguininae</taxon>
        <taxon>Ditylenchus</taxon>
    </lineage>
</organism>